<keyword evidence="1" id="KW-0472">Membrane</keyword>
<dbReference type="EMBL" id="JACSQB010000039">
    <property type="protein sequence ID" value="MBD8046528.1"/>
    <property type="molecule type" value="Genomic_DNA"/>
</dbReference>
<proteinExistence type="predicted"/>
<evidence type="ECO:0000256" key="1">
    <source>
        <dbReference type="SAM" id="Phobius"/>
    </source>
</evidence>
<sequence length="132" mass="15632">MDKEENNKDNIDKKDDNIISCVLATETANSTNNVGIYIQYSITEIFFIIIFLYWIDKHKSNYDADLYWDFRVKDKKTTVYYVSISYTPKINHESYFLVLTMTEEEFIFFLGLAFALNQIIQEPIEIEEVVEP</sequence>
<dbReference type="Proteomes" id="UP000627166">
    <property type="component" value="Unassembled WGS sequence"/>
</dbReference>
<dbReference type="RefSeq" id="WP_191739499.1">
    <property type="nucleotide sequence ID" value="NZ_JACSQB010000039.1"/>
</dbReference>
<feature type="transmembrane region" description="Helical" evidence="1">
    <location>
        <begin position="36"/>
        <end position="55"/>
    </location>
</feature>
<protein>
    <submittedName>
        <fullName evidence="2">Uncharacterized protein</fullName>
    </submittedName>
</protein>
<reference evidence="2 3" key="1">
    <citation type="submission" date="2020-08" db="EMBL/GenBank/DDBJ databases">
        <title>A Genomic Blueprint of the Chicken Gut Microbiome.</title>
        <authorList>
            <person name="Gilroy R."/>
            <person name="Ravi A."/>
            <person name="Getino M."/>
            <person name="Pursley I."/>
            <person name="Horton D.L."/>
            <person name="Alikhan N.-F."/>
            <person name="Baker D."/>
            <person name="Gharbi K."/>
            <person name="Hall N."/>
            <person name="Watson M."/>
            <person name="Adriaenssens E.M."/>
            <person name="Foster-Nyarko E."/>
            <person name="Jarju S."/>
            <person name="Secka A."/>
            <person name="Antonio M."/>
            <person name="Oren A."/>
            <person name="Chaudhuri R."/>
            <person name="La Ragione R.M."/>
            <person name="Hildebrand F."/>
            <person name="Pallen M.J."/>
        </authorList>
    </citation>
    <scope>NUCLEOTIDE SEQUENCE [LARGE SCALE GENOMIC DNA]</scope>
    <source>
        <strain evidence="2 3">N37</strain>
    </source>
</reference>
<organism evidence="2 3">
    <name type="scientific">Clostridium faecium</name>
    <dbReference type="NCBI Taxonomy" id="2762223"/>
    <lineage>
        <taxon>Bacteria</taxon>
        <taxon>Bacillati</taxon>
        <taxon>Bacillota</taxon>
        <taxon>Clostridia</taxon>
        <taxon>Eubacteriales</taxon>
        <taxon>Clostridiaceae</taxon>
        <taxon>Clostridium</taxon>
    </lineage>
</organism>
<keyword evidence="1" id="KW-1133">Transmembrane helix</keyword>
<evidence type="ECO:0000313" key="2">
    <source>
        <dbReference type="EMBL" id="MBD8046528.1"/>
    </source>
</evidence>
<name>A0ABR8YQK1_9CLOT</name>
<gene>
    <name evidence="2" type="ORF">H9637_05635</name>
</gene>
<comment type="caution">
    <text evidence="2">The sequence shown here is derived from an EMBL/GenBank/DDBJ whole genome shotgun (WGS) entry which is preliminary data.</text>
</comment>
<accession>A0ABR8YQK1</accession>
<evidence type="ECO:0000313" key="3">
    <source>
        <dbReference type="Proteomes" id="UP000627166"/>
    </source>
</evidence>
<keyword evidence="1" id="KW-0812">Transmembrane</keyword>
<keyword evidence="3" id="KW-1185">Reference proteome</keyword>